<dbReference type="AlphaFoldDB" id="A0A0D1ZPI6"/>
<name>A0A0D1ZPI6_EXOME</name>
<dbReference type="InterPro" id="IPR052565">
    <property type="entry name" value="Glutaredoxin-like_YDR286C"/>
</dbReference>
<dbReference type="Proteomes" id="UP000054302">
    <property type="component" value="Unassembled WGS sequence"/>
</dbReference>
<evidence type="ECO:0000313" key="3">
    <source>
        <dbReference type="Proteomes" id="UP000054302"/>
    </source>
</evidence>
<evidence type="ECO:0000256" key="1">
    <source>
        <dbReference type="RuleBase" id="RU363082"/>
    </source>
</evidence>
<protein>
    <recommendedName>
        <fullName evidence="1">Glutaredoxin-like protein</fullName>
    </recommendedName>
</protein>
<dbReference type="InterPro" id="IPR008554">
    <property type="entry name" value="Glutaredoxin-like"/>
</dbReference>
<dbReference type="GeneID" id="27326206"/>
<dbReference type="InterPro" id="IPR036249">
    <property type="entry name" value="Thioredoxin-like_sf"/>
</dbReference>
<comment type="similarity">
    <text evidence="1">Belongs to the glutaredoxin family.</text>
</comment>
<dbReference type="STRING" id="212818.A0A0D1ZPI6"/>
<keyword evidence="1" id="KW-0249">Electron transport</keyword>
<accession>A0A0D1ZPI6</accession>
<proteinExistence type="inferred from homology"/>
<sequence length="132" mass="15427">MHATLRLFRPMVRLTLFTRSNCGLCDTAKANVGEYLKLQQQQQKQQQQQQQQHKGTEYSEVDIMTPENQNWRQIYDFDVPVLHIDRDLKPNEITTIYSAKKKLFHRFTAEEVRDAVDVVGMDEGEEVVEGKS</sequence>
<dbReference type="HOGENOM" id="CLU_125054_0_2_1"/>
<keyword evidence="1" id="KW-0813">Transport</keyword>
<dbReference type="Gene3D" id="3.40.30.10">
    <property type="entry name" value="Glutaredoxin"/>
    <property type="match status" value="1"/>
</dbReference>
<keyword evidence="3" id="KW-1185">Reference proteome</keyword>
<reference evidence="2 3" key="1">
    <citation type="submission" date="2015-01" db="EMBL/GenBank/DDBJ databases">
        <title>The Genome Sequence of Exophiala mesophila CBS40295.</title>
        <authorList>
            <consortium name="The Broad Institute Genomics Platform"/>
            <person name="Cuomo C."/>
            <person name="de Hoog S."/>
            <person name="Gorbushina A."/>
            <person name="Stielow B."/>
            <person name="Teixiera M."/>
            <person name="Abouelleil A."/>
            <person name="Chapman S.B."/>
            <person name="Priest M."/>
            <person name="Young S.K."/>
            <person name="Wortman J."/>
            <person name="Nusbaum C."/>
            <person name="Birren B."/>
        </authorList>
    </citation>
    <scope>NUCLEOTIDE SEQUENCE [LARGE SCALE GENOMIC DNA]</scope>
    <source>
        <strain evidence="2 3">CBS 40295</strain>
    </source>
</reference>
<evidence type="ECO:0000313" key="2">
    <source>
        <dbReference type="EMBL" id="KIV88703.1"/>
    </source>
</evidence>
<dbReference type="RefSeq" id="XP_016220277.1">
    <property type="nucleotide sequence ID" value="XM_016373366.1"/>
</dbReference>
<dbReference type="EMBL" id="KN847525">
    <property type="protein sequence ID" value="KIV88703.1"/>
    <property type="molecule type" value="Genomic_DNA"/>
</dbReference>
<dbReference type="OMA" id="SDVWDKR"/>
<organism evidence="2 3">
    <name type="scientific">Exophiala mesophila</name>
    <name type="common">Black yeast-like fungus</name>
    <dbReference type="NCBI Taxonomy" id="212818"/>
    <lineage>
        <taxon>Eukaryota</taxon>
        <taxon>Fungi</taxon>
        <taxon>Dikarya</taxon>
        <taxon>Ascomycota</taxon>
        <taxon>Pezizomycotina</taxon>
        <taxon>Eurotiomycetes</taxon>
        <taxon>Chaetothyriomycetidae</taxon>
        <taxon>Chaetothyriales</taxon>
        <taxon>Herpotrichiellaceae</taxon>
        <taxon>Exophiala</taxon>
    </lineage>
</organism>
<dbReference type="PANTHER" id="PTHR33558:SF1">
    <property type="entry name" value="GLUTAREDOXIN-LIKE PROTEIN C5ORF63 HOMOLOG"/>
    <property type="match status" value="1"/>
</dbReference>
<gene>
    <name evidence="2" type="ORF">PV10_08361</name>
</gene>
<dbReference type="Pfam" id="PF05768">
    <property type="entry name" value="Glrx-like"/>
    <property type="match status" value="1"/>
</dbReference>
<dbReference type="SUPFAM" id="SSF52833">
    <property type="entry name" value="Thioredoxin-like"/>
    <property type="match status" value="1"/>
</dbReference>
<dbReference type="VEuPathDB" id="FungiDB:PV10_08361"/>
<dbReference type="PANTHER" id="PTHR33558">
    <property type="entry name" value="GLUTAREDOXIN-LIKE PROTEIN C5ORF63 HOMOLOG"/>
    <property type="match status" value="1"/>
</dbReference>
<dbReference type="OrthoDB" id="429967at2759"/>